<organism evidence="1 2">
    <name type="scientific">Piromyces finnis</name>
    <dbReference type="NCBI Taxonomy" id="1754191"/>
    <lineage>
        <taxon>Eukaryota</taxon>
        <taxon>Fungi</taxon>
        <taxon>Fungi incertae sedis</taxon>
        <taxon>Chytridiomycota</taxon>
        <taxon>Chytridiomycota incertae sedis</taxon>
        <taxon>Neocallimastigomycetes</taxon>
        <taxon>Neocallimastigales</taxon>
        <taxon>Neocallimastigaceae</taxon>
        <taxon>Piromyces</taxon>
    </lineage>
</organism>
<gene>
    <name evidence="1" type="ORF">BCR36DRAFT_399850</name>
</gene>
<proteinExistence type="predicted"/>
<dbReference type="EMBL" id="MCFH01000050">
    <property type="protein sequence ID" value="ORX43808.1"/>
    <property type="molecule type" value="Genomic_DNA"/>
</dbReference>
<accession>A0A1Y1V1B6</accession>
<dbReference type="OrthoDB" id="10423952at2759"/>
<protein>
    <submittedName>
        <fullName evidence="1">Uncharacterized protein</fullName>
    </submittedName>
</protein>
<sequence>MTKVANAKLEESSQNRSLFSGVNRENSSGGIIQSVMGFFFGNDNASSSNSNNNTEDYPYQGIFTHLDSANSVNRNGSSLSSNSVLFNEYKNELKDNYLNNMNEPVTNPFSSNLSEEEKRILVEVDKEIKASLSINSNKGSNEEKKN</sequence>
<dbReference type="Proteomes" id="UP000193719">
    <property type="component" value="Unassembled WGS sequence"/>
</dbReference>
<comment type="caution">
    <text evidence="1">The sequence shown here is derived from an EMBL/GenBank/DDBJ whole genome shotgun (WGS) entry which is preliminary data.</text>
</comment>
<evidence type="ECO:0000313" key="2">
    <source>
        <dbReference type="Proteomes" id="UP000193719"/>
    </source>
</evidence>
<keyword evidence="2" id="KW-1185">Reference proteome</keyword>
<evidence type="ECO:0000313" key="1">
    <source>
        <dbReference type="EMBL" id="ORX43808.1"/>
    </source>
</evidence>
<dbReference type="AlphaFoldDB" id="A0A1Y1V1B6"/>
<reference evidence="1 2" key="1">
    <citation type="submission" date="2016-08" db="EMBL/GenBank/DDBJ databases">
        <title>Genomes of anaerobic fungi encode conserved fungal cellulosomes for biomass hydrolysis.</title>
        <authorList>
            <consortium name="DOE Joint Genome Institute"/>
            <person name="Haitjema C.H."/>
            <person name="Gilmore S.P."/>
            <person name="Henske J.K."/>
            <person name="Solomon K.V."/>
            <person name="De Groot R."/>
            <person name="Kuo A."/>
            <person name="Mondo S.J."/>
            <person name="Salamov A.A."/>
            <person name="Labutti K."/>
            <person name="Zhao Z."/>
            <person name="Chiniquy J."/>
            <person name="Barry K."/>
            <person name="Brewer H.M."/>
            <person name="Purvine S.O."/>
            <person name="Wright A.T."/>
            <person name="Boxma B."/>
            <person name="Van Alen T."/>
            <person name="Hackstein J.H."/>
            <person name="Baker S.E."/>
            <person name="Grigoriev I.V."/>
            <person name="O'Malley M.A."/>
        </authorList>
    </citation>
    <scope>NUCLEOTIDE SEQUENCE [LARGE SCALE GENOMIC DNA]</scope>
    <source>
        <strain evidence="2">finn</strain>
    </source>
</reference>
<name>A0A1Y1V1B6_9FUNG</name>
<reference evidence="1 2" key="2">
    <citation type="submission" date="2016-08" db="EMBL/GenBank/DDBJ databases">
        <title>Pervasive Adenine N6-methylation of Active Genes in Fungi.</title>
        <authorList>
            <consortium name="DOE Joint Genome Institute"/>
            <person name="Mondo S.J."/>
            <person name="Dannebaum R.O."/>
            <person name="Kuo R.C."/>
            <person name="Labutti K."/>
            <person name="Haridas S."/>
            <person name="Kuo A."/>
            <person name="Salamov A."/>
            <person name="Ahrendt S.R."/>
            <person name="Lipzen A."/>
            <person name="Sullivan W."/>
            <person name="Andreopoulos W.B."/>
            <person name="Clum A."/>
            <person name="Lindquist E."/>
            <person name="Daum C."/>
            <person name="Ramamoorthy G.K."/>
            <person name="Gryganskyi A."/>
            <person name="Culley D."/>
            <person name="Magnuson J.K."/>
            <person name="James T.Y."/>
            <person name="O'Malley M.A."/>
            <person name="Stajich J.E."/>
            <person name="Spatafora J.W."/>
            <person name="Visel A."/>
            <person name="Grigoriev I.V."/>
        </authorList>
    </citation>
    <scope>NUCLEOTIDE SEQUENCE [LARGE SCALE GENOMIC DNA]</scope>
    <source>
        <strain evidence="2">finn</strain>
    </source>
</reference>